<keyword evidence="2" id="KW-1185">Reference proteome</keyword>
<dbReference type="AlphaFoldDB" id="D1NY95"/>
<evidence type="ECO:0000313" key="2">
    <source>
        <dbReference type="Proteomes" id="UP000005512"/>
    </source>
</evidence>
<reference evidence="1" key="1">
    <citation type="submission" date="2009-12" db="EMBL/GenBank/DDBJ databases">
        <authorList>
            <person name="Weinstock G."/>
            <person name="Sodergren E."/>
            <person name="Clifton S."/>
            <person name="Fulton L."/>
            <person name="Fulton B."/>
            <person name="Courtney L."/>
            <person name="Fronick C."/>
            <person name="Harrison M."/>
            <person name="Strong C."/>
            <person name="Farmer C."/>
            <person name="Delahaunty K."/>
            <person name="Markovic C."/>
            <person name="Hall O."/>
            <person name="Minx P."/>
            <person name="Tomlinson C."/>
            <person name="Mitreva M."/>
            <person name="Nelson J."/>
            <person name="Hou S."/>
            <person name="Wollam A."/>
            <person name="Pepin K.H."/>
            <person name="Johnson M."/>
            <person name="Bhonagiri V."/>
            <person name="Nash W.E."/>
            <person name="Warren W."/>
            <person name="Chinwalla A."/>
            <person name="Mardis E.R."/>
            <person name="Wilson R.K."/>
        </authorList>
    </citation>
    <scope>NUCLEOTIDE SEQUENCE [LARGE SCALE GENOMIC DNA]</scope>
    <source>
        <strain evidence="1">DSM 4541</strain>
    </source>
</reference>
<dbReference type="STRING" id="500637.PROVRUST_05221"/>
<comment type="caution">
    <text evidence="1">The sequence shown here is derived from an EMBL/GenBank/DDBJ whole genome shotgun (WGS) entry which is preliminary data.</text>
</comment>
<dbReference type="Proteomes" id="UP000005512">
    <property type="component" value="Unassembled WGS sequence"/>
</dbReference>
<name>D1NY95_9GAMM</name>
<evidence type="ECO:0000313" key="1">
    <source>
        <dbReference type="EMBL" id="EFB73943.1"/>
    </source>
</evidence>
<protein>
    <submittedName>
        <fullName evidence="1">Uncharacterized protein</fullName>
    </submittedName>
</protein>
<sequence>MNICLSNLTISSKIRGRIALLSLRWQMKSKKEYRVLIINGF</sequence>
<dbReference type="EMBL" id="ABXV02000011">
    <property type="protein sequence ID" value="EFB73943.1"/>
    <property type="molecule type" value="Genomic_DNA"/>
</dbReference>
<accession>D1NY95</accession>
<organism evidence="1 2">
    <name type="scientific">Providencia rustigianii DSM 4541</name>
    <dbReference type="NCBI Taxonomy" id="500637"/>
    <lineage>
        <taxon>Bacteria</taxon>
        <taxon>Pseudomonadati</taxon>
        <taxon>Pseudomonadota</taxon>
        <taxon>Gammaproteobacteria</taxon>
        <taxon>Enterobacterales</taxon>
        <taxon>Morganellaceae</taxon>
        <taxon>Providencia</taxon>
    </lineage>
</organism>
<dbReference type="HOGENOM" id="CLU_3275150_0_0_6"/>
<proteinExistence type="predicted"/>
<gene>
    <name evidence="1" type="ORF">PROVRUST_05221</name>
</gene>